<dbReference type="EMBL" id="CACVBM020000577">
    <property type="protein sequence ID" value="CAA7021008.1"/>
    <property type="molecule type" value="Genomic_DNA"/>
</dbReference>
<sequence length="280" mass="30829">MGPVPEKAQELKVSDLMKPASTEWDIEKINNFLPEYKDAILTLKPSKLGICQKALPVGVQLQARCIPVNPKCCRCEETESILHLLFHCPFVKEVWNRSHFSLNFNPLICENVMQGLEAAQSLITLPPIGLDRGFLYPSQSLSTAPESSRSTIRHPPVCQPQGTITCCTDAAWLAEPRSAGSAGLGWIFHSDEGQVSSYSSALSYVSSALVAEALAIRQALLIKAITSNSLLLEPHVILKDIALLISSFDFLQCKFIPRVDNVVADFVVKHALRVFNSSRE</sequence>
<dbReference type="InterPro" id="IPR044730">
    <property type="entry name" value="RNase_H-like_dom_plant"/>
</dbReference>
<evidence type="ECO:0000259" key="1">
    <source>
        <dbReference type="Pfam" id="PF13966"/>
    </source>
</evidence>
<evidence type="ECO:0000313" key="3">
    <source>
        <dbReference type="Proteomes" id="UP000467841"/>
    </source>
</evidence>
<feature type="domain" description="Reverse transcriptase zinc-binding" evidence="1">
    <location>
        <begin position="51"/>
        <end position="95"/>
    </location>
</feature>
<reference evidence="2" key="1">
    <citation type="submission" date="2020-01" db="EMBL/GenBank/DDBJ databases">
        <authorList>
            <person name="Mishra B."/>
        </authorList>
    </citation>
    <scope>NUCLEOTIDE SEQUENCE [LARGE SCALE GENOMIC DNA]</scope>
</reference>
<dbReference type="InterPro" id="IPR012337">
    <property type="entry name" value="RNaseH-like_sf"/>
</dbReference>
<dbReference type="Pfam" id="PF13966">
    <property type="entry name" value="zf-RVT"/>
    <property type="match status" value="1"/>
</dbReference>
<dbReference type="CDD" id="cd06222">
    <property type="entry name" value="RNase_H_like"/>
    <property type="match status" value="1"/>
</dbReference>
<dbReference type="AlphaFoldDB" id="A0A6D2HZ22"/>
<proteinExistence type="predicted"/>
<evidence type="ECO:0000313" key="2">
    <source>
        <dbReference type="EMBL" id="CAA7021008.1"/>
    </source>
</evidence>
<name>A0A6D2HZ22_9BRAS</name>
<protein>
    <recommendedName>
        <fullName evidence="1">Reverse transcriptase zinc-binding domain-containing protein</fullName>
    </recommendedName>
</protein>
<dbReference type="Proteomes" id="UP000467841">
    <property type="component" value="Unassembled WGS sequence"/>
</dbReference>
<dbReference type="InterPro" id="IPR052929">
    <property type="entry name" value="RNase_H-like_EbsB-rel"/>
</dbReference>
<comment type="caution">
    <text evidence="2">The sequence shown here is derived from an EMBL/GenBank/DDBJ whole genome shotgun (WGS) entry which is preliminary data.</text>
</comment>
<dbReference type="OrthoDB" id="1938822at2759"/>
<accession>A0A6D2HZ22</accession>
<dbReference type="SUPFAM" id="SSF53098">
    <property type="entry name" value="Ribonuclease H-like"/>
    <property type="match status" value="1"/>
</dbReference>
<dbReference type="InterPro" id="IPR026960">
    <property type="entry name" value="RVT-Znf"/>
</dbReference>
<organism evidence="2 3">
    <name type="scientific">Microthlaspi erraticum</name>
    <dbReference type="NCBI Taxonomy" id="1685480"/>
    <lineage>
        <taxon>Eukaryota</taxon>
        <taxon>Viridiplantae</taxon>
        <taxon>Streptophyta</taxon>
        <taxon>Embryophyta</taxon>
        <taxon>Tracheophyta</taxon>
        <taxon>Spermatophyta</taxon>
        <taxon>Magnoliopsida</taxon>
        <taxon>eudicotyledons</taxon>
        <taxon>Gunneridae</taxon>
        <taxon>Pentapetalae</taxon>
        <taxon>rosids</taxon>
        <taxon>malvids</taxon>
        <taxon>Brassicales</taxon>
        <taxon>Brassicaceae</taxon>
        <taxon>Coluteocarpeae</taxon>
        <taxon>Microthlaspi</taxon>
    </lineage>
</organism>
<dbReference type="PANTHER" id="PTHR47074:SF49">
    <property type="entry name" value="POLYNUCLEOTIDYL TRANSFERASE, RIBONUCLEASE H-LIKE SUPERFAMILY PROTEIN"/>
    <property type="match status" value="1"/>
</dbReference>
<dbReference type="PANTHER" id="PTHR47074">
    <property type="entry name" value="BNAC02G40300D PROTEIN"/>
    <property type="match status" value="1"/>
</dbReference>
<keyword evidence="3" id="KW-1185">Reference proteome</keyword>
<gene>
    <name evidence="2" type="ORF">MERR_LOCUS8243</name>
</gene>